<feature type="compositionally biased region" description="Pro residues" evidence="1">
    <location>
        <begin position="336"/>
        <end position="347"/>
    </location>
</feature>
<keyword evidence="2" id="KW-0472">Membrane</keyword>
<feature type="transmembrane region" description="Helical" evidence="2">
    <location>
        <begin position="778"/>
        <end position="804"/>
    </location>
</feature>
<protein>
    <submittedName>
        <fullName evidence="3">Putative membrane protein</fullName>
    </submittedName>
</protein>
<organism evidence="3 4">
    <name type="scientific">Pseudonocardia endophytica</name>
    <dbReference type="NCBI Taxonomy" id="401976"/>
    <lineage>
        <taxon>Bacteria</taxon>
        <taxon>Bacillati</taxon>
        <taxon>Actinomycetota</taxon>
        <taxon>Actinomycetes</taxon>
        <taxon>Pseudonocardiales</taxon>
        <taxon>Pseudonocardiaceae</taxon>
        <taxon>Pseudonocardia</taxon>
    </lineage>
</organism>
<feature type="transmembrane region" description="Helical" evidence="2">
    <location>
        <begin position="739"/>
        <end position="758"/>
    </location>
</feature>
<reference evidence="3 4" key="1">
    <citation type="submission" date="2019-03" db="EMBL/GenBank/DDBJ databases">
        <title>Sequencing the genomes of 1000 actinobacteria strains.</title>
        <authorList>
            <person name="Klenk H.-P."/>
        </authorList>
    </citation>
    <scope>NUCLEOTIDE SEQUENCE [LARGE SCALE GENOMIC DNA]</scope>
    <source>
        <strain evidence="3 4">DSM 44969</strain>
    </source>
</reference>
<accession>A0A4R1HNM0</accession>
<feature type="compositionally biased region" description="Basic and acidic residues" evidence="1">
    <location>
        <begin position="308"/>
        <end position="324"/>
    </location>
</feature>
<dbReference type="EMBL" id="SMFZ01000002">
    <property type="protein sequence ID" value="TCK22703.1"/>
    <property type="molecule type" value="Genomic_DNA"/>
</dbReference>
<dbReference type="PANTHER" id="PTHR41771:SF1">
    <property type="entry name" value="MEMBRANE PROTEIN"/>
    <property type="match status" value="1"/>
</dbReference>
<dbReference type="Pfam" id="PF07907">
    <property type="entry name" value="YibE_F"/>
    <property type="match status" value="1"/>
</dbReference>
<feature type="transmembrane region" description="Helical" evidence="2">
    <location>
        <begin position="582"/>
        <end position="603"/>
    </location>
</feature>
<feature type="transmembrane region" description="Helical" evidence="2">
    <location>
        <begin position="442"/>
        <end position="463"/>
    </location>
</feature>
<feature type="compositionally biased region" description="Basic and acidic residues" evidence="1">
    <location>
        <begin position="67"/>
        <end position="84"/>
    </location>
</feature>
<dbReference type="PANTHER" id="PTHR41771">
    <property type="entry name" value="MEMBRANE PROTEIN-RELATED"/>
    <property type="match status" value="1"/>
</dbReference>
<feature type="compositionally biased region" description="Basic and acidic residues" evidence="1">
    <location>
        <begin position="387"/>
        <end position="412"/>
    </location>
</feature>
<comment type="caution">
    <text evidence="3">The sequence shown here is derived from an EMBL/GenBank/DDBJ whole genome shotgun (WGS) entry which is preliminary data.</text>
</comment>
<proteinExistence type="predicted"/>
<feature type="transmembrane region" description="Helical" evidence="2">
    <location>
        <begin position="638"/>
        <end position="658"/>
    </location>
</feature>
<gene>
    <name evidence="3" type="ORF">EV378_6711</name>
</gene>
<keyword evidence="2" id="KW-0812">Transmembrane</keyword>
<evidence type="ECO:0000256" key="2">
    <source>
        <dbReference type="SAM" id="Phobius"/>
    </source>
</evidence>
<keyword evidence="4" id="KW-1185">Reference proteome</keyword>
<dbReference type="Proteomes" id="UP000295560">
    <property type="component" value="Unassembled WGS sequence"/>
</dbReference>
<evidence type="ECO:0000256" key="1">
    <source>
        <dbReference type="SAM" id="MobiDB-lite"/>
    </source>
</evidence>
<sequence length="806" mass="82148">MQSQEPPTPDGEQRSGHARHRRHRTDPPMPPDGAPLIRKEPPPRTVADYLARRDRDGGVPPPPWAPDRADPHGRLEQGGTDRPESPGSPWSPAFTETVGSPDDASDAVWPPVAPGSSAHDAAHDAVPDDDTPVQTSGAGHPPGSDEDDEEPERAEDHGPSGAPGRTTARPDDPDHAVPGRASAWFDAGEPVAPSAGVPRQADRSAADRSHTDQAAGVRTASDSAPAASAGADRPHAVAASAGQVRVAAPPENSDDGSAVLARHIPRPRPSPGPRRPVGPGAPSPDARHAVPGDVPESPQETTGPVLDRPLHDRAPHRPGLDRGSDGAGAGGVLRDPGPPAPRSTPPDDPVDTGGAPNDEAQVASRADPSTDADLPVDAPPPRRRRTLRPDTDRSRTVSDAARERGLPVRELVEPAGAPGGPPGTGHGHGHGPATPAGKRVRILLAALLVPCALAALAGVALLWPGTSPLPSIPPQQQVHGDVQAVQAADCTPGSGSGGCTGVTVRMTDGPRSGSDLVQLVPAEPSTPRFAVGDKIVLAYSGGNPDEAGSYQITDFQRGAPLLWLAAAFAVAVLVLGRWRGLAALVALGLSFVVLLLFVLPSILSGHSPLAVAVTGAGVIMFVVLYLSHGFSARTSCAVLGTLVSLVLIGGLGALFTVATRLTGLDDTTANLIGTLGNIPIDARGLVLAGLVIGALGVLDDVTVTQASAVWELRDANPSLGAGTLFAAGMRIGRDHVSSAVNTLVLAYAGAALPLMLLFTVSSTSFGQVVTSQDVATEIVRTLVGSIGLVASVPVTTGLAAVVAARR</sequence>
<dbReference type="AlphaFoldDB" id="A0A4R1HNM0"/>
<feature type="compositionally biased region" description="Basic and acidic residues" evidence="1">
    <location>
        <begin position="168"/>
        <end position="177"/>
    </location>
</feature>
<feature type="compositionally biased region" description="Low complexity" evidence="1">
    <location>
        <begin position="220"/>
        <end position="231"/>
    </location>
</feature>
<dbReference type="RefSeq" id="WP_341540460.1">
    <property type="nucleotide sequence ID" value="NZ_SMFZ01000002.1"/>
</dbReference>
<feature type="transmembrane region" description="Helical" evidence="2">
    <location>
        <begin position="678"/>
        <end position="698"/>
    </location>
</feature>
<feature type="transmembrane region" description="Helical" evidence="2">
    <location>
        <begin position="558"/>
        <end position="575"/>
    </location>
</feature>
<feature type="transmembrane region" description="Helical" evidence="2">
    <location>
        <begin position="609"/>
        <end position="626"/>
    </location>
</feature>
<feature type="compositionally biased region" description="Acidic residues" evidence="1">
    <location>
        <begin position="144"/>
        <end position="153"/>
    </location>
</feature>
<feature type="compositionally biased region" description="Basic and acidic residues" evidence="1">
    <location>
        <begin position="200"/>
        <end position="211"/>
    </location>
</feature>
<feature type="compositionally biased region" description="Pro residues" evidence="1">
    <location>
        <begin position="267"/>
        <end position="282"/>
    </location>
</feature>
<name>A0A4R1HNM0_PSEEN</name>
<evidence type="ECO:0000313" key="4">
    <source>
        <dbReference type="Proteomes" id="UP000295560"/>
    </source>
</evidence>
<keyword evidence="2" id="KW-1133">Transmembrane helix</keyword>
<feature type="region of interest" description="Disordered" evidence="1">
    <location>
        <begin position="1"/>
        <end position="434"/>
    </location>
</feature>
<dbReference type="InterPro" id="IPR012507">
    <property type="entry name" value="YibE_F"/>
</dbReference>
<evidence type="ECO:0000313" key="3">
    <source>
        <dbReference type="EMBL" id="TCK22703.1"/>
    </source>
</evidence>